<dbReference type="CDD" id="cd21175">
    <property type="entry name" value="LPMO_AA9"/>
    <property type="match status" value="1"/>
</dbReference>
<evidence type="ECO:0000256" key="7">
    <source>
        <dbReference type="ARBA" id="ARBA00023277"/>
    </source>
</evidence>
<gene>
    <name evidence="13" type="ORF">CSUB01_11025</name>
</gene>
<dbReference type="OrthoDB" id="2525337at2759"/>
<proteinExistence type="inferred from homology"/>
<comment type="caution">
    <text evidence="13">The sequence shown here is derived from an EMBL/GenBank/DDBJ whole genome shotgun (WGS) entry which is preliminary data.</text>
</comment>
<comment type="similarity">
    <text evidence="9">Belongs to the polysaccharide monooxygenase AA9 family.</text>
</comment>
<keyword evidence="4" id="KW-0732">Signal</keyword>
<dbReference type="GO" id="GO:0016787">
    <property type="term" value="F:hydrolase activity"/>
    <property type="evidence" value="ECO:0007669"/>
    <property type="project" value="UniProtKB-KW"/>
</dbReference>
<keyword evidence="13" id="KW-0378">Hydrolase</keyword>
<sequence>MKFLTQVAPFIICANSHAIFQRLVVNGVDQGRLKGIRAPESTEPIQDVNDVDFACNKNIIYEDGSVVAVPAGAEVGAWWAHGIDGPLYPNDVHHPTAASHKGPIMVYLAKVDDAVSANQNSKSALDWFKISARGLNYGIWAVDELIADGGWYNFTMPSCVPPGQYLMRVEILALHNAYAPGGAQFYMECAQIQVEGGGTKKPSSLVKFPGAYNATDPSILLDIYDDFGRPTNGGKPYKIPGPEIFYCIPVGVGNVADDAGVFLEH</sequence>
<dbReference type="Proteomes" id="UP000027238">
    <property type="component" value="Unassembled WGS sequence"/>
</dbReference>
<keyword evidence="14" id="KW-1185">Reference proteome</keyword>
<feature type="domain" description="Auxiliary Activity family 9 catalytic" evidence="12">
    <location>
        <begin position="17"/>
        <end position="226"/>
    </location>
</feature>
<dbReference type="STRING" id="1173701.A0A066XHZ2"/>
<dbReference type="EC" id="1.14.99.56" evidence="11"/>
<evidence type="ECO:0000256" key="9">
    <source>
        <dbReference type="ARBA" id="ARBA00044502"/>
    </source>
</evidence>
<evidence type="ECO:0000256" key="8">
    <source>
        <dbReference type="ARBA" id="ARBA00023326"/>
    </source>
</evidence>
<dbReference type="Pfam" id="PF03443">
    <property type="entry name" value="AA9"/>
    <property type="match status" value="1"/>
</dbReference>
<dbReference type="OMA" id="VAPFIIC"/>
<dbReference type="eggNOG" id="ENOG502RAK7">
    <property type="taxonomic scope" value="Eukaryota"/>
</dbReference>
<name>A0A066XHZ2_COLSU</name>
<keyword evidence="8" id="KW-0624">Polysaccharide degradation</keyword>
<comment type="cofactor">
    <cofactor evidence="1">
        <name>Cu(2+)</name>
        <dbReference type="ChEBI" id="CHEBI:29036"/>
    </cofactor>
</comment>
<evidence type="ECO:0000313" key="14">
    <source>
        <dbReference type="Proteomes" id="UP000027238"/>
    </source>
</evidence>
<dbReference type="HOGENOM" id="CLU_031730_0_3_1"/>
<evidence type="ECO:0000256" key="10">
    <source>
        <dbReference type="ARBA" id="ARBA00045077"/>
    </source>
</evidence>
<dbReference type="PANTHER" id="PTHR33353">
    <property type="entry name" value="PUTATIVE (AFU_ORTHOLOGUE AFUA_1G12560)-RELATED"/>
    <property type="match status" value="1"/>
</dbReference>
<evidence type="ECO:0000256" key="6">
    <source>
        <dbReference type="ARBA" id="ARBA00023157"/>
    </source>
</evidence>
<evidence type="ECO:0000256" key="5">
    <source>
        <dbReference type="ARBA" id="ARBA00023001"/>
    </source>
</evidence>
<evidence type="ECO:0000256" key="2">
    <source>
        <dbReference type="ARBA" id="ARBA00004613"/>
    </source>
</evidence>
<dbReference type="EMBL" id="JMSE01000828">
    <property type="protein sequence ID" value="KDN67259.1"/>
    <property type="molecule type" value="Genomic_DNA"/>
</dbReference>
<organism evidence="13 14">
    <name type="scientific">Colletotrichum sublineola</name>
    <name type="common">Sorghum anthracnose fungus</name>
    <dbReference type="NCBI Taxonomy" id="1173701"/>
    <lineage>
        <taxon>Eukaryota</taxon>
        <taxon>Fungi</taxon>
        <taxon>Dikarya</taxon>
        <taxon>Ascomycota</taxon>
        <taxon>Pezizomycotina</taxon>
        <taxon>Sordariomycetes</taxon>
        <taxon>Hypocreomycetidae</taxon>
        <taxon>Glomerellales</taxon>
        <taxon>Glomerellaceae</taxon>
        <taxon>Colletotrichum</taxon>
        <taxon>Colletotrichum graminicola species complex</taxon>
    </lineage>
</organism>
<dbReference type="InterPro" id="IPR005103">
    <property type="entry name" value="AA9_LPMO"/>
</dbReference>
<reference evidence="14" key="1">
    <citation type="journal article" date="2014" name="Genome Announc.">
        <title>Draft genome sequence of Colletotrichum sublineola, a destructive pathogen of cultivated sorghum.</title>
        <authorList>
            <person name="Baroncelli R."/>
            <person name="Sanz-Martin J.M."/>
            <person name="Rech G.E."/>
            <person name="Sukno S.A."/>
            <person name="Thon M.R."/>
        </authorList>
    </citation>
    <scope>NUCLEOTIDE SEQUENCE [LARGE SCALE GENOMIC DNA]</scope>
    <source>
        <strain evidence="14">TX430BB</strain>
    </source>
</reference>
<evidence type="ECO:0000256" key="4">
    <source>
        <dbReference type="ARBA" id="ARBA00022729"/>
    </source>
</evidence>
<accession>A0A066XHZ2</accession>
<keyword evidence="6" id="KW-1015">Disulfide bond</keyword>
<comment type="subcellular location">
    <subcellularLocation>
        <location evidence="2">Secreted</location>
    </subcellularLocation>
</comment>
<evidence type="ECO:0000256" key="11">
    <source>
        <dbReference type="ARBA" id="ARBA00047174"/>
    </source>
</evidence>
<evidence type="ECO:0000259" key="12">
    <source>
        <dbReference type="Pfam" id="PF03443"/>
    </source>
</evidence>
<evidence type="ECO:0000256" key="1">
    <source>
        <dbReference type="ARBA" id="ARBA00001973"/>
    </source>
</evidence>
<dbReference type="Gene3D" id="2.70.50.70">
    <property type="match status" value="1"/>
</dbReference>
<dbReference type="AlphaFoldDB" id="A0A066XHZ2"/>
<keyword evidence="7" id="KW-0119">Carbohydrate metabolism</keyword>
<dbReference type="PANTHER" id="PTHR33353:SF13">
    <property type="entry name" value="ENDOGLUCANASE II"/>
    <property type="match status" value="1"/>
</dbReference>
<dbReference type="InterPro" id="IPR049892">
    <property type="entry name" value="AA9"/>
</dbReference>
<evidence type="ECO:0000256" key="3">
    <source>
        <dbReference type="ARBA" id="ARBA00022525"/>
    </source>
</evidence>
<dbReference type="GO" id="GO:0005576">
    <property type="term" value="C:extracellular region"/>
    <property type="evidence" value="ECO:0007669"/>
    <property type="project" value="UniProtKB-SubCell"/>
</dbReference>
<comment type="catalytic activity">
    <reaction evidence="10">
        <text>[(1-&gt;4)-beta-D-glucosyl]n+m + reduced acceptor + O2 = 4-dehydro-beta-D-glucosyl-[(1-&gt;4)-beta-D-glucosyl]n-1 + [(1-&gt;4)-beta-D-glucosyl]m + acceptor + H2O.</text>
        <dbReference type="EC" id="1.14.99.56"/>
    </reaction>
</comment>
<dbReference type="GO" id="GO:0030245">
    <property type="term" value="P:cellulose catabolic process"/>
    <property type="evidence" value="ECO:0007669"/>
    <property type="project" value="UniProtKB-KW"/>
</dbReference>
<keyword evidence="5" id="KW-0136">Cellulose degradation</keyword>
<evidence type="ECO:0000313" key="13">
    <source>
        <dbReference type="EMBL" id="KDN67259.1"/>
    </source>
</evidence>
<keyword evidence="3" id="KW-0964">Secreted</keyword>
<protein>
    <recommendedName>
        <fullName evidence="11">lytic cellulose monooxygenase (C4-dehydrogenating)</fullName>
        <ecNumber evidence="11">1.14.99.56</ecNumber>
    </recommendedName>
</protein>